<feature type="region of interest" description="Disordered" evidence="1">
    <location>
        <begin position="274"/>
        <end position="353"/>
    </location>
</feature>
<dbReference type="GO" id="GO:0005634">
    <property type="term" value="C:nucleus"/>
    <property type="evidence" value="ECO:0007669"/>
    <property type="project" value="TreeGrafter"/>
</dbReference>
<dbReference type="InterPro" id="IPR056453">
    <property type="entry name" value="HTH_DNAJC9"/>
</dbReference>
<evidence type="ECO:0000313" key="4">
    <source>
        <dbReference type="Proteomes" id="UP000772434"/>
    </source>
</evidence>
<comment type="caution">
    <text evidence="3">The sequence shown here is derived from an EMBL/GenBank/DDBJ whole genome shotgun (WGS) entry which is preliminary data.</text>
</comment>
<dbReference type="GO" id="GO:0005737">
    <property type="term" value="C:cytoplasm"/>
    <property type="evidence" value="ECO:0007669"/>
    <property type="project" value="TreeGrafter"/>
</dbReference>
<gene>
    <name evidence="3" type="ORF">BDP27DRAFT_1222258</name>
</gene>
<dbReference type="Gene3D" id="1.10.287.110">
    <property type="entry name" value="DnaJ domain"/>
    <property type="match status" value="1"/>
</dbReference>
<dbReference type="SMART" id="SM00271">
    <property type="entry name" value="DnaJ"/>
    <property type="match status" value="1"/>
</dbReference>
<keyword evidence="4" id="KW-1185">Reference proteome</keyword>
<evidence type="ECO:0000313" key="3">
    <source>
        <dbReference type="EMBL" id="KAF9069646.1"/>
    </source>
</evidence>
<evidence type="ECO:0000256" key="1">
    <source>
        <dbReference type="SAM" id="MobiDB-lite"/>
    </source>
</evidence>
<sequence>MDDDPITTFFPGEESVDLYAVLSVSETSKLDDIKKSYRRLALKYHPDKHATASESAKAEASLKFQQVGFAYAVLSDEKRRNRYDSTGKTDEGFDLAAGEDGWEAYFEQMFDRVTRGKLDEMKKEYQGSSEEVTDLKAAYFETEGSIGEIMTFIPHSTHDDEARFIVTLSDLISKGELAPLPKWESSINDEKGKLVRQKQGQKEAKEAEKLARELGVWDEFYGSGKAGKRKGKGKGKETGNQEGGGNEEEEDVSALQALILKKKQKNNDSFFDSLAAKYTEPAPKAKGKGKKRAKGGDDDDQDESPKKRSKKVVQPPPEIDDAEFEKLQQKLFGDKAKPSTDGEKKQARGRKAK</sequence>
<dbReference type="GO" id="GO:0031072">
    <property type="term" value="F:heat shock protein binding"/>
    <property type="evidence" value="ECO:0007669"/>
    <property type="project" value="TreeGrafter"/>
</dbReference>
<dbReference type="OrthoDB" id="110024at2759"/>
<name>A0A9P5U841_9AGAR</name>
<dbReference type="InterPro" id="IPR018253">
    <property type="entry name" value="DnaJ_domain_CS"/>
</dbReference>
<accession>A0A9P5U841</accession>
<proteinExistence type="predicted"/>
<evidence type="ECO:0000259" key="2">
    <source>
        <dbReference type="PROSITE" id="PS50076"/>
    </source>
</evidence>
<dbReference type="PANTHER" id="PTHR44144">
    <property type="entry name" value="DNAJ HOMOLOG SUBFAMILY C MEMBER 9"/>
    <property type="match status" value="1"/>
</dbReference>
<dbReference type="AlphaFoldDB" id="A0A9P5U841"/>
<dbReference type="Pfam" id="PF23302">
    <property type="entry name" value="HTH_DNAJC9"/>
    <property type="match status" value="1"/>
</dbReference>
<dbReference type="PRINTS" id="PR00625">
    <property type="entry name" value="JDOMAIN"/>
</dbReference>
<reference evidence="3" key="1">
    <citation type="submission" date="2020-11" db="EMBL/GenBank/DDBJ databases">
        <authorList>
            <consortium name="DOE Joint Genome Institute"/>
            <person name="Ahrendt S."/>
            <person name="Riley R."/>
            <person name="Andreopoulos W."/>
            <person name="Labutti K."/>
            <person name="Pangilinan J."/>
            <person name="Ruiz-Duenas F.J."/>
            <person name="Barrasa J.M."/>
            <person name="Sanchez-Garcia M."/>
            <person name="Camarero S."/>
            <person name="Miyauchi S."/>
            <person name="Serrano A."/>
            <person name="Linde D."/>
            <person name="Babiker R."/>
            <person name="Drula E."/>
            <person name="Ayuso-Fernandez I."/>
            <person name="Pacheco R."/>
            <person name="Padilla G."/>
            <person name="Ferreira P."/>
            <person name="Barriuso J."/>
            <person name="Kellner H."/>
            <person name="Castanera R."/>
            <person name="Alfaro M."/>
            <person name="Ramirez L."/>
            <person name="Pisabarro A.G."/>
            <person name="Kuo A."/>
            <person name="Tritt A."/>
            <person name="Lipzen A."/>
            <person name="He G."/>
            <person name="Yan M."/>
            <person name="Ng V."/>
            <person name="Cullen D."/>
            <person name="Martin F."/>
            <person name="Rosso M.-N."/>
            <person name="Henrissat B."/>
            <person name="Hibbett D."/>
            <person name="Martinez A.T."/>
            <person name="Grigoriev I.V."/>
        </authorList>
    </citation>
    <scope>NUCLEOTIDE SEQUENCE</scope>
    <source>
        <strain evidence="3">AH 40177</strain>
    </source>
</reference>
<feature type="compositionally biased region" description="Basic and acidic residues" evidence="1">
    <location>
        <begin position="324"/>
        <end position="346"/>
    </location>
</feature>
<dbReference type="Proteomes" id="UP000772434">
    <property type="component" value="Unassembled WGS sequence"/>
</dbReference>
<dbReference type="PROSITE" id="PS00636">
    <property type="entry name" value="DNAJ_1"/>
    <property type="match status" value="1"/>
</dbReference>
<dbReference type="PANTHER" id="PTHR44144:SF1">
    <property type="entry name" value="DNAJ HOMOLOG SUBFAMILY C MEMBER 9"/>
    <property type="match status" value="1"/>
</dbReference>
<dbReference type="SUPFAM" id="SSF46565">
    <property type="entry name" value="Chaperone J-domain"/>
    <property type="match status" value="1"/>
</dbReference>
<dbReference type="InterPro" id="IPR001623">
    <property type="entry name" value="DnaJ_domain"/>
</dbReference>
<dbReference type="InterPro" id="IPR036869">
    <property type="entry name" value="J_dom_sf"/>
</dbReference>
<feature type="region of interest" description="Disordered" evidence="1">
    <location>
        <begin position="225"/>
        <end position="252"/>
    </location>
</feature>
<dbReference type="PROSITE" id="PS50076">
    <property type="entry name" value="DNAJ_2"/>
    <property type="match status" value="1"/>
</dbReference>
<dbReference type="EMBL" id="JADNRY010000048">
    <property type="protein sequence ID" value="KAF9069646.1"/>
    <property type="molecule type" value="Genomic_DNA"/>
</dbReference>
<dbReference type="CDD" id="cd06257">
    <property type="entry name" value="DnaJ"/>
    <property type="match status" value="1"/>
</dbReference>
<organism evidence="3 4">
    <name type="scientific">Rhodocollybia butyracea</name>
    <dbReference type="NCBI Taxonomy" id="206335"/>
    <lineage>
        <taxon>Eukaryota</taxon>
        <taxon>Fungi</taxon>
        <taxon>Dikarya</taxon>
        <taxon>Basidiomycota</taxon>
        <taxon>Agaricomycotina</taxon>
        <taxon>Agaricomycetes</taxon>
        <taxon>Agaricomycetidae</taxon>
        <taxon>Agaricales</taxon>
        <taxon>Marasmiineae</taxon>
        <taxon>Omphalotaceae</taxon>
        <taxon>Rhodocollybia</taxon>
    </lineage>
</organism>
<dbReference type="Pfam" id="PF00226">
    <property type="entry name" value="DnaJ"/>
    <property type="match status" value="1"/>
</dbReference>
<protein>
    <recommendedName>
        <fullName evidence="2">J domain-containing protein</fullName>
    </recommendedName>
</protein>
<feature type="domain" description="J" evidence="2">
    <location>
        <begin position="17"/>
        <end position="87"/>
    </location>
</feature>
<dbReference type="InterPro" id="IPR052594">
    <property type="entry name" value="J_domain-containing_protein"/>
</dbReference>